<comment type="caution">
    <text evidence="2">The sequence shown here is derived from an EMBL/GenBank/DDBJ whole genome shotgun (WGS) entry which is preliminary data.</text>
</comment>
<dbReference type="EMBL" id="BAABJI010000002">
    <property type="protein sequence ID" value="GAA4919084.1"/>
    <property type="molecule type" value="Genomic_DNA"/>
</dbReference>
<evidence type="ECO:0000256" key="1">
    <source>
        <dbReference type="SAM" id="SignalP"/>
    </source>
</evidence>
<proteinExistence type="predicted"/>
<evidence type="ECO:0008006" key="4">
    <source>
        <dbReference type="Google" id="ProtNLM"/>
    </source>
</evidence>
<protein>
    <recommendedName>
        <fullName evidence="4">Lipoprotein</fullName>
    </recommendedName>
</protein>
<dbReference type="Proteomes" id="UP001501436">
    <property type="component" value="Unassembled WGS sequence"/>
</dbReference>
<keyword evidence="1" id="KW-0732">Signal</keyword>
<keyword evidence="3" id="KW-1185">Reference proteome</keyword>
<feature type="chain" id="PRO_5046218330" description="Lipoprotein" evidence="1">
    <location>
        <begin position="23"/>
        <end position="215"/>
    </location>
</feature>
<evidence type="ECO:0000313" key="2">
    <source>
        <dbReference type="EMBL" id="GAA4919084.1"/>
    </source>
</evidence>
<accession>A0ABP9G299</accession>
<sequence length="215" mass="24755">MKNITLKHLLFFAFFAVLYLSACNQHDSNNNKAVKKAASSPKAKAKSPFTQVNTWIDDFKNFRTAVYQQDVANMKTYFNFPVVADTTQIWETIYESVEESKRPQTNPATFTEADFEKHYKQLFNIAFLQSLLKVKSEQLYQTGEYTTPSIKKGDQSFYMLARYDKATASLQLSVMFSGWKDENGDEMSEGESAVIYFFKVADNKYLKFDKILFAG</sequence>
<feature type="signal peptide" evidence="1">
    <location>
        <begin position="1"/>
        <end position="22"/>
    </location>
</feature>
<reference evidence="3" key="1">
    <citation type="journal article" date="2019" name="Int. J. Syst. Evol. Microbiol.">
        <title>The Global Catalogue of Microorganisms (GCM) 10K type strain sequencing project: providing services to taxonomists for standard genome sequencing and annotation.</title>
        <authorList>
            <consortium name="The Broad Institute Genomics Platform"/>
            <consortium name="The Broad Institute Genome Sequencing Center for Infectious Disease"/>
            <person name="Wu L."/>
            <person name="Ma J."/>
        </authorList>
    </citation>
    <scope>NUCLEOTIDE SEQUENCE [LARGE SCALE GENOMIC DNA]</scope>
    <source>
        <strain evidence="3">JCM 18283</strain>
    </source>
</reference>
<organism evidence="2 3">
    <name type="scientific">Mucilaginibacter defluvii</name>
    <dbReference type="NCBI Taxonomy" id="1196019"/>
    <lineage>
        <taxon>Bacteria</taxon>
        <taxon>Pseudomonadati</taxon>
        <taxon>Bacteroidota</taxon>
        <taxon>Sphingobacteriia</taxon>
        <taxon>Sphingobacteriales</taxon>
        <taxon>Sphingobacteriaceae</taxon>
        <taxon>Mucilaginibacter</taxon>
    </lineage>
</organism>
<gene>
    <name evidence="2" type="ORF">GCM10023313_23420</name>
</gene>
<name>A0ABP9G299_9SPHI</name>
<evidence type="ECO:0000313" key="3">
    <source>
        <dbReference type="Proteomes" id="UP001501436"/>
    </source>
</evidence>